<protein>
    <submittedName>
        <fullName evidence="1">Uncharacterized protein</fullName>
    </submittedName>
</protein>
<accession>A0ABT1DWW8</accession>
<dbReference type="RefSeq" id="WP_253240525.1">
    <property type="nucleotide sequence ID" value="NZ_JAMYJR010000031.1"/>
</dbReference>
<proteinExistence type="predicted"/>
<dbReference type="EMBL" id="JAMYJR010000031">
    <property type="protein sequence ID" value="MCO8274450.1"/>
    <property type="molecule type" value="Genomic_DNA"/>
</dbReference>
<dbReference type="Proteomes" id="UP001523369">
    <property type="component" value="Unassembled WGS sequence"/>
</dbReference>
<reference evidence="1 2" key="1">
    <citation type="submission" date="2022-06" db="EMBL/GenBank/DDBJ databases">
        <title>New Species of the Genus Actinoplanes, ActinopZanes ferrugineus.</title>
        <authorList>
            <person name="Ding P."/>
        </authorList>
    </citation>
    <scope>NUCLEOTIDE SEQUENCE [LARGE SCALE GENOMIC DNA]</scope>
    <source>
        <strain evidence="1 2">TRM88003</strain>
    </source>
</reference>
<comment type="caution">
    <text evidence="1">The sequence shown here is derived from an EMBL/GenBank/DDBJ whole genome shotgun (WGS) entry which is preliminary data.</text>
</comment>
<keyword evidence="2" id="KW-1185">Reference proteome</keyword>
<evidence type="ECO:0000313" key="1">
    <source>
        <dbReference type="EMBL" id="MCO8274450.1"/>
    </source>
</evidence>
<evidence type="ECO:0000313" key="2">
    <source>
        <dbReference type="Proteomes" id="UP001523369"/>
    </source>
</evidence>
<name>A0ABT1DWW8_9ACTN</name>
<gene>
    <name evidence="1" type="ORF">M1L60_28020</name>
</gene>
<organism evidence="1 2">
    <name type="scientific">Paractinoplanes aksuensis</name>
    <dbReference type="NCBI Taxonomy" id="2939490"/>
    <lineage>
        <taxon>Bacteria</taxon>
        <taxon>Bacillati</taxon>
        <taxon>Actinomycetota</taxon>
        <taxon>Actinomycetes</taxon>
        <taxon>Micromonosporales</taxon>
        <taxon>Micromonosporaceae</taxon>
        <taxon>Paractinoplanes</taxon>
    </lineage>
</organism>
<sequence>MAGLVVHDFDEVGVPSGADKGWRQRSLEQWVRRAVEYQRDGFDMLLLGQSPLGEVLASPSAVELDGIATCVLDVADDERRRRLEQRDAGKWSDQARDAFVGWARWHRGHAVDPRHMPAVITEGSWAGMRWERWSDWRAGDQRWTVPILDTSDIRVEQASAALLRWVTEARTARPANPVRA</sequence>